<evidence type="ECO:0008006" key="3">
    <source>
        <dbReference type="Google" id="ProtNLM"/>
    </source>
</evidence>
<evidence type="ECO:0000313" key="1">
    <source>
        <dbReference type="EMBL" id="KAK9497522.1"/>
    </source>
</evidence>
<gene>
    <name evidence="1" type="ORF">O3M35_004227</name>
</gene>
<comment type="caution">
    <text evidence="1">The sequence shown here is derived from an EMBL/GenBank/DDBJ whole genome shotgun (WGS) entry which is preliminary data.</text>
</comment>
<dbReference type="EMBL" id="JAPXFL010000014">
    <property type="protein sequence ID" value="KAK9497522.1"/>
    <property type="molecule type" value="Genomic_DNA"/>
</dbReference>
<keyword evidence="2" id="KW-1185">Reference proteome</keyword>
<accession>A0AAW1CGS9</accession>
<reference evidence="1 2" key="1">
    <citation type="submission" date="2022-12" db="EMBL/GenBank/DDBJ databases">
        <title>Chromosome-level genome assembly of true bugs.</title>
        <authorList>
            <person name="Ma L."/>
            <person name="Li H."/>
        </authorList>
    </citation>
    <scope>NUCLEOTIDE SEQUENCE [LARGE SCALE GENOMIC DNA]</scope>
    <source>
        <strain evidence="1">Lab_2022b</strain>
    </source>
</reference>
<dbReference type="Proteomes" id="UP001461498">
    <property type="component" value="Unassembled WGS sequence"/>
</dbReference>
<evidence type="ECO:0000313" key="2">
    <source>
        <dbReference type="Proteomes" id="UP001461498"/>
    </source>
</evidence>
<sequence length="66" mass="8048">MENYTINPTKKNQGISYLRFKHFQESKKHWKELNKNRNSSDLANYGTQNLLTYRKKNFPLKYLTHQ</sequence>
<dbReference type="AlphaFoldDB" id="A0AAW1CGS9"/>
<organism evidence="1 2">
    <name type="scientific">Rhynocoris fuscipes</name>
    <dbReference type="NCBI Taxonomy" id="488301"/>
    <lineage>
        <taxon>Eukaryota</taxon>
        <taxon>Metazoa</taxon>
        <taxon>Ecdysozoa</taxon>
        <taxon>Arthropoda</taxon>
        <taxon>Hexapoda</taxon>
        <taxon>Insecta</taxon>
        <taxon>Pterygota</taxon>
        <taxon>Neoptera</taxon>
        <taxon>Paraneoptera</taxon>
        <taxon>Hemiptera</taxon>
        <taxon>Heteroptera</taxon>
        <taxon>Panheteroptera</taxon>
        <taxon>Cimicomorpha</taxon>
        <taxon>Reduviidae</taxon>
        <taxon>Harpactorinae</taxon>
        <taxon>Harpactorini</taxon>
        <taxon>Rhynocoris</taxon>
    </lineage>
</organism>
<proteinExistence type="predicted"/>
<protein>
    <recommendedName>
        <fullName evidence="3">Ycf1</fullName>
    </recommendedName>
</protein>
<name>A0AAW1CGS9_9HEMI</name>